<sequence length="135" mass="14588">MVILPIVHQYSRMLQRNLLYTAVTRASDFLIMLGEKQAFEQCVRSLSVNRKTSLVARLVAAIGISSETSSAVSPVAEVDMTPAVQGGDSTDDGQPNELPKRLTEEVIARELIDPMIGMAGVTPAQFEQGPQSVSN</sequence>
<evidence type="ECO:0000313" key="3">
    <source>
        <dbReference type="EMBL" id="GAF35747.1"/>
    </source>
</evidence>
<proteinExistence type="predicted"/>
<dbReference type="EMBL" id="BAKI01000004">
    <property type="protein sequence ID" value="GAF35747.1"/>
    <property type="molecule type" value="Genomic_DNA"/>
</dbReference>
<feature type="region of interest" description="Disordered" evidence="1">
    <location>
        <begin position="73"/>
        <end position="99"/>
    </location>
</feature>
<dbReference type="SUPFAM" id="SSF52540">
    <property type="entry name" value="P-loop containing nucleoside triphosphate hydrolases"/>
    <property type="match status" value="1"/>
</dbReference>
<gene>
    <name evidence="3" type="ORF">JCM14108_651</name>
</gene>
<keyword evidence="3" id="KW-0067">ATP-binding</keyword>
<keyword evidence="3" id="KW-0547">Nucleotide-binding</keyword>
<comment type="caution">
    <text evidence="3">The sequence shown here is derived from an EMBL/GenBank/DDBJ whole genome shotgun (WGS) entry which is preliminary data.</text>
</comment>
<feature type="domain" description="UvrD-like helicase C-terminal" evidence="2">
    <location>
        <begin position="1"/>
        <end position="31"/>
    </location>
</feature>
<evidence type="ECO:0000259" key="2">
    <source>
        <dbReference type="Pfam" id="PF13538"/>
    </source>
</evidence>
<reference evidence="3" key="1">
    <citation type="journal article" date="2014" name="Genome Announc.">
        <title>Draft Genome Sequences of Two Lactobacillus Strains, L. farraginis JCM 14108T and L. composti JCM 14202T, Isolated from Compost of Distilled Shochu Residue.</title>
        <authorList>
            <person name="Yuki M."/>
            <person name="Oshima K."/>
            <person name="Suda W."/>
            <person name="Kitahara M."/>
            <person name="Kitamura K."/>
            <person name="Iida T."/>
            <person name="Hattori M."/>
            <person name="Ohkuma M."/>
        </authorList>
    </citation>
    <scope>NUCLEOTIDE SEQUENCE [LARGE SCALE GENOMIC DNA]</scope>
    <source>
        <strain evidence="3">JCM 14108</strain>
    </source>
</reference>
<evidence type="ECO:0000313" key="4">
    <source>
        <dbReference type="Proteomes" id="UP000019488"/>
    </source>
</evidence>
<evidence type="ECO:0000256" key="1">
    <source>
        <dbReference type="SAM" id="MobiDB-lite"/>
    </source>
</evidence>
<protein>
    <submittedName>
        <fullName evidence="3">RecD-like DNA helicase YrrC</fullName>
    </submittedName>
</protein>
<name>X0PFQ2_9LACO</name>
<dbReference type="GO" id="GO:0004386">
    <property type="term" value="F:helicase activity"/>
    <property type="evidence" value="ECO:0007669"/>
    <property type="project" value="UniProtKB-KW"/>
</dbReference>
<dbReference type="InterPro" id="IPR027785">
    <property type="entry name" value="UvrD-like_helicase_C"/>
</dbReference>
<accession>X0PFQ2</accession>
<organism evidence="3 4">
    <name type="scientific">Lentilactobacillus farraginis DSM 18382 = JCM 14108</name>
    <dbReference type="NCBI Taxonomy" id="1423743"/>
    <lineage>
        <taxon>Bacteria</taxon>
        <taxon>Bacillati</taxon>
        <taxon>Bacillota</taxon>
        <taxon>Bacilli</taxon>
        <taxon>Lactobacillales</taxon>
        <taxon>Lactobacillaceae</taxon>
        <taxon>Lentilactobacillus</taxon>
    </lineage>
</organism>
<dbReference type="Proteomes" id="UP000019488">
    <property type="component" value="Unassembled WGS sequence"/>
</dbReference>
<dbReference type="AlphaFoldDB" id="X0PFQ2"/>
<dbReference type="InterPro" id="IPR027417">
    <property type="entry name" value="P-loop_NTPase"/>
</dbReference>
<keyword evidence="3" id="KW-0378">Hydrolase</keyword>
<dbReference type="Gene3D" id="3.40.50.300">
    <property type="entry name" value="P-loop containing nucleotide triphosphate hydrolases"/>
    <property type="match status" value="1"/>
</dbReference>
<dbReference type="Pfam" id="PF13538">
    <property type="entry name" value="UvrD_C_2"/>
    <property type="match status" value="1"/>
</dbReference>
<keyword evidence="3" id="KW-0347">Helicase</keyword>
<dbReference type="eggNOG" id="COG0507">
    <property type="taxonomic scope" value="Bacteria"/>
</dbReference>